<evidence type="ECO:0000313" key="2">
    <source>
        <dbReference type="EMBL" id="KAK0720527.1"/>
    </source>
</evidence>
<organism evidence="2 3">
    <name type="scientific">Lasiosphaeris hirsuta</name>
    <dbReference type="NCBI Taxonomy" id="260670"/>
    <lineage>
        <taxon>Eukaryota</taxon>
        <taxon>Fungi</taxon>
        <taxon>Dikarya</taxon>
        <taxon>Ascomycota</taxon>
        <taxon>Pezizomycotina</taxon>
        <taxon>Sordariomycetes</taxon>
        <taxon>Sordariomycetidae</taxon>
        <taxon>Sordariales</taxon>
        <taxon>Lasiosphaeriaceae</taxon>
        <taxon>Lasiosphaeris</taxon>
    </lineage>
</organism>
<keyword evidence="3" id="KW-1185">Reference proteome</keyword>
<evidence type="ECO:0000313" key="3">
    <source>
        <dbReference type="Proteomes" id="UP001172102"/>
    </source>
</evidence>
<sequence length="111" mass="11658">MGAKPRAGLVRTAVWRAPCDGTTLSRSRPLPRVALPGSLCCITKGVSPLSAGTRENRGAVEQKPRVLGPDPRCSNPVLGVTADGLAALQPETKPLGRPRRKVPILVAPTTF</sequence>
<accession>A0AA40ARB5</accession>
<comment type="caution">
    <text evidence="2">The sequence shown here is derived from an EMBL/GenBank/DDBJ whole genome shotgun (WGS) entry which is preliminary data.</text>
</comment>
<name>A0AA40ARB5_9PEZI</name>
<evidence type="ECO:0000256" key="1">
    <source>
        <dbReference type="SAM" id="MobiDB-lite"/>
    </source>
</evidence>
<protein>
    <submittedName>
        <fullName evidence="2">Uncharacterized protein</fullName>
    </submittedName>
</protein>
<feature type="region of interest" description="Disordered" evidence="1">
    <location>
        <begin position="51"/>
        <end position="72"/>
    </location>
</feature>
<dbReference type="AlphaFoldDB" id="A0AA40ARB5"/>
<reference evidence="2" key="1">
    <citation type="submission" date="2023-06" db="EMBL/GenBank/DDBJ databases">
        <title>Genome-scale phylogeny and comparative genomics of the fungal order Sordariales.</title>
        <authorList>
            <consortium name="Lawrence Berkeley National Laboratory"/>
            <person name="Hensen N."/>
            <person name="Bonometti L."/>
            <person name="Westerberg I."/>
            <person name="Brannstrom I.O."/>
            <person name="Guillou S."/>
            <person name="Cros-Aarteil S."/>
            <person name="Calhoun S."/>
            <person name="Haridas S."/>
            <person name="Kuo A."/>
            <person name="Mondo S."/>
            <person name="Pangilinan J."/>
            <person name="Riley R."/>
            <person name="Labutti K."/>
            <person name="Andreopoulos B."/>
            <person name="Lipzen A."/>
            <person name="Chen C."/>
            <person name="Yanf M."/>
            <person name="Daum C."/>
            <person name="Ng V."/>
            <person name="Clum A."/>
            <person name="Steindorff A."/>
            <person name="Ohm R."/>
            <person name="Martin F."/>
            <person name="Silar P."/>
            <person name="Natvig D."/>
            <person name="Lalanne C."/>
            <person name="Gautier V."/>
            <person name="Ament-Velasquez S.L."/>
            <person name="Kruys A."/>
            <person name="Hutchinson M.I."/>
            <person name="Powell A.J."/>
            <person name="Barry K."/>
            <person name="Miller A.N."/>
            <person name="Grigoriev I.V."/>
            <person name="Debuchy R."/>
            <person name="Gladieux P."/>
            <person name="Thoren M.H."/>
            <person name="Johannesson H."/>
        </authorList>
    </citation>
    <scope>NUCLEOTIDE SEQUENCE</scope>
    <source>
        <strain evidence="2">SMH4607-1</strain>
    </source>
</reference>
<dbReference type="EMBL" id="JAUKUA010000003">
    <property type="protein sequence ID" value="KAK0720527.1"/>
    <property type="molecule type" value="Genomic_DNA"/>
</dbReference>
<proteinExistence type="predicted"/>
<dbReference type="Proteomes" id="UP001172102">
    <property type="component" value="Unassembled WGS sequence"/>
</dbReference>
<feature type="compositionally biased region" description="Basic and acidic residues" evidence="1">
    <location>
        <begin position="54"/>
        <end position="64"/>
    </location>
</feature>
<gene>
    <name evidence="2" type="ORF">B0H67DRAFT_193399</name>
</gene>